<dbReference type="AlphaFoldDB" id="A0A2P5XGX8"/>
<dbReference type="Proteomes" id="UP000239757">
    <property type="component" value="Unassembled WGS sequence"/>
</dbReference>
<proteinExistence type="predicted"/>
<name>A0A2P5XGX8_GOSBA</name>
<organism evidence="1 2">
    <name type="scientific">Gossypium barbadense</name>
    <name type="common">Sea Island cotton</name>
    <name type="synonym">Hibiscus barbadensis</name>
    <dbReference type="NCBI Taxonomy" id="3634"/>
    <lineage>
        <taxon>Eukaryota</taxon>
        <taxon>Viridiplantae</taxon>
        <taxon>Streptophyta</taxon>
        <taxon>Embryophyta</taxon>
        <taxon>Tracheophyta</taxon>
        <taxon>Spermatophyta</taxon>
        <taxon>Magnoliopsida</taxon>
        <taxon>eudicotyledons</taxon>
        <taxon>Gunneridae</taxon>
        <taxon>Pentapetalae</taxon>
        <taxon>rosids</taxon>
        <taxon>malvids</taxon>
        <taxon>Malvales</taxon>
        <taxon>Malvaceae</taxon>
        <taxon>Malvoideae</taxon>
        <taxon>Gossypium</taxon>
    </lineage>
</organism>
<sequence length="74" mass="8208">MECYKTAVNGKNKCGLEKTIVWDALPTINSDEKTEMVLVGAESRCRSLALTDGTLEVLWIAKWGSEQRVIAVVH</sequence>
<reference evidence="1 2" key="1">
    <citation type="submission" date="2015-01" db="EMBL/GenBank/DDBJ databases">
        <title>Genome of allotetraploid Gossypium barbadense reveals genomic plasticity and fiber elongation in cotton evolution.</title>
        <authorList>
            <person name="Chen X."/>
            <person name="Liu X."/>
            <person name="Zhao B."/>
            <person name="Zheng H."/>
            <person name="Hu Y."/>
            <person name="Lu G."/>
            <person name="Yang C."/>
            <person name="Chen J."/>
            <person name="Shan C."/>
            <person name="Zhang L."/>
            <person name="Zhou Y."/>
            <person name="Wang L."/>
            <person name="Guo W."/>
            <person name="Bai Y."/>
            <person name="Ruan J."/>
            <person name="Shangguan X."/>
            <person name="Mao Y."/>
            <person name="Jiang J."/>
            <person name="Zhu Y."/>
            <person name="Lei J."/>
            <person name="Kang H."/>
            <person name="Chen S."/>
            <person name="He X."/>
            <person name="Wang R."/>
            <person name="Wang Y."/>
            <person name="Chen J."/>
            <person name="Wang L."/>
            <person name="Yu S."/>
            <person name="Wang B."/>
            <person name="Wei J."/>
            <person name="Song S."/>
            <person name="Lu X."/>
            <person name="Gao Z."/>
            <person name="Gu W."/>
            <person name="Deng X."/>
            <person name="Ma D."/>
            <person name="Wang S."/>
            <person name="Liang W."/>
            <person name="Fang L."/>
            <person name="Cai C."/>
            <person name="Zhu X."/>
            <person name="Zhou B."/>
            <person name="Zhang Y."/>
            <person name="Chen Z."/>
            <person name="Xu S."/>
            <person name="Zhu R."/>
            <person name="Wang S."/>
            <person name="Zhang T."/>
            <person name="Zhao G."/>
        </authorList>
    </citation>
    <scope>NUCLEOTIDE SEQUENCE [LARGE SCALE GENOMIC DNA]</scope>
    <source>
        <strain evidence="2">cv. Xinhai21</strain>
        <tissue evidence="1">Leaf</tissue>
    </source>
</reference>
<gene>
    <name evidence="1" type="ORF">GOBAR_AA18056</name>
</gene>
<protein>
    <submittedName>
        <fullName evidence="1">Uncharacterized protein</fullName>
    </submittedName>
</protein>
<evidence type="ECO:0000313" key="2">
    <source>
        <dbReference type="Proteomes" id="UP000239757"/>
    </source>
</evidence>
<dbReference type="EMBL" id="KZ664891">
    <property type="protein sequence ID" value="PPS02608.1"/>
    <property type="molecule type" value="Genomic_DNA"/>
</dbReference>
<evidence type="ECO:0000313" key="1">
    <source>
        <dbReference type="EMBL" id="PPS02608.1"/>
    </source>
</evidence>
<accession>A0A2P5XGX8</accession>